<dbReference type="CDD" id="cd18137">
    <property type="entry name" value="HLD_clamp_pol_III_gamma_tau"/>
    <property type="match status" value="1"/>
</dbReference>
<keyword evidence="8" id="KW-0808">Transferase</keyword>
<evidence type="ECO:0000259" key="9">
    <source>
        <dbReference type="SMART" id="SM00382"/>
    </source>
</evidence>
<evidence type="ECO:0000256" key="6">
    <source>
        <dbReference type="ARBA" id="ARBA00022932"/>
    </source>
</evidence>
<dbReference type="RefSeq" id="WP_104762690.1">
    <property type="nucleotide sequence ID" value="NZ_FZPM01000006.1"/>
</dbReference>
<evidence type="ECO:0000256" key="2">
    <source>
        <dbReference type="ARBA" id="ARBA00022723"/>
    </source>
</evidence>
<evidence type="ECO:0000313" key="10">
    <source>
        <dbReference type="EMBL" id="RDU73161.1"/>
    </source>
</evidence>
<comment type="subunit">
    <text evidence="8">DNA polymerase III contains a core (composed of alpha, epsilon and theta chains) that associates with a tau subunit. This core dimerizes to form the POLIII' complex. PolIII' associates with the gamma complex (composed of gamma, delta, delta', psi and chi chains) and with the beta chain to form the complete DNA polymerase III complex.</text>
</comment>
<dbReference type="InterPro" id="IPR045085">
    <property type="entry name" value="HLD_clamp_pol_III_gamma_tau"/>
</dbReference>
<dbReference type="NCBIfam" id="TIGR02397">
    <property type="entry name" value="dnaX_nterm"/>
    <property type="match status" value="1"/>
</dbReference>
<evidence type="ECO:0000256" key="4">
    <source>
        <dbReference type="ARBA" id="ARBA00022833"/>
    </source>
</evidence>
<keyword evidence="4" id="KW-0862">Zinc</keyword>
<evidence type="ECO:0000313" key="11">
    <source>
        <dbReference type="Proteomes" id="UP000256424"/>
    </source>
</evidence>
<accession>A0A3D8J8H7</accession>
<organism evidence="10 11">
    <name type="scientific">Helicobacter aurati</name>
    <dbReference type="NCBI Taxonomy" id="137778"/>
    <lineage>
        <taxon>Bacteria</taxon>
        <taxon>Pseudomonadati</taxon>
        <taxon>Campylobacterota</taxon>
        <taxon>Epsilonproteobacteria</taxon>
        <taxon>Campylobacterales</taxon>
        <taxon>Helicobacteraceae</taxon>
        <taxon>Helicobacter</taxon>
    </lineage>
</organism>
<dbReference type="GO" id="GO:0003887">
    <property type="term" value="F:DNA-directed DNA polymerase activity"/>
    <property type="evidence" value="ECO:0007669"/>
    <property type="project" value="UniProtKB-KW"/>
</dbReference>
<evidence type="ECO:0000256" key="1">
    <source>
        <dbReference type="ARBA" id="ARBA00006360"/>
    </source>
</evidence>
<dbReference type="Pfam" id="PF22608">
    <property type="entry name" value="DNAX_ATPase_lid"/>
    <property type="match status" value="1"/>
</dbReference>
<dbReference type="InterPro" id="IPR003593">
    <property type="entry name" value="AAA+_ATPase"/>
</dbReference>
<dbReference type="InterPro" id="IPR050238">
    <property type="entry name" value="DNA_Rep/Repair_Clamp_Loader"/>
</dbReference>
<dbReference type="Pfam" id="PF13177">
    <property type="entry name" value="DNA_pol3_delta2"/>
    <property type="match status" value="1"/>
</dbReference>
<name>A0A3D8J8H7_9HELI</name>
<evidence type="ECO:0000256" key="5">
    <source>
        <dbReference type="ARBA" id="ARBA00022840"/>
    </source>
</evidence>
<reference evidence="10 11" key="1">
    <citation type="submission" date="2018-04" db="EMBL/GenBank/DDBJ databases">
        <title>Novel Campyloabacter and Helicobacter Species and Strains.</title>
        <authorList>
            <person name="Mannion A.J."/>
            <person name="Shen Z."/>
            <person name="Fox J.G."/>
        </authorList>
    </citation>
    <scope>NUCLEOTIDE SEQUENCE [LARGE SCALE GENOMIC DNA]</scope>
    <source>
        <strain evidence="10 11">MIT 97-5075</strain>
    </source>
</reference>
<evidence type="ECO:0000256" key="8">
    <source>
        <dbReference type="RuleBase" id="RU364063"/>
    </source>
</evidence>
<dbReference type="SMART" id="SM00382">
    <property type="entry name" value="AAA"/>
    <property type="match status" value="1"/>
</dbReference>
<dbReference type="GO" id="GO:0006261">
    <property type="term" value="P:DNA-templated DNA replication"/>
    <property type="evidence" value="ECO:0007669"/>
    <property type="project" value="TreeGrafter"/>
</dbReference>
<comment type="caution">
    <text evidence="10">The sequence shown here is derived from an EMBL/GenBank/DDBJ whole genome shotgun (WGS) entry which is preliminary data.</text>
</comment>
<dbReference type="NCBIfam" id="NF006280">
    <property type="entry name" value="PRK08451.1"/>
    <property type="match status" value="1"/>
</dbReference>
<keyword evidence="5 8" id="KW-0067">ATP-binding</keyword>
<dbReference type="PANTHER" id="PTHR11669">
    <property type="entry name" value="REPLICATION FACTOR C / DNA POLYMERASE III GAMMA-TAU SUBUNIT"/>
    <property type="match status" value="1"/>
</dbReference>
<dbReference type="SUPFAM" id="SSF52540">
    <property type="entry name" value="P-loop containing nucleoside triphosphate hydrolases"/>
    <property type="match status" value="1"/>
</dbReference>
<evidence type="ECO:0000256" key="3">
    <source>
        <dbReference type="ARBA" id="ARBA00022741"/>
    </source>
</evidence>
<keyword evidence="3 8" id="KW-0547">Nucleotide-binding</keyword>
<dbReference type="GO" id="GO:0009360">
    <property type="term" value="C:DNA polymerase III complex"/>
    <property type="evidence" value="ECO:0007669"/>
    <property type="project" value="InterPro"/>
</dbReference>
<dbReference type="Proteomes" id="UP000256424">
    <property type="component" value="Unassembled WGS sequence"/>
</dbReference>
<keyword evidence="11" id="KW-1185">Reference proteome</keyword>
<comment type="similarity">
    <text evidence="1 8">Belongs to the DnaX/STICHEL family.</text>
</comment>
<dbReference type="OrthoDB" id="9810148at2"/>
<keyword evidence="8" id="KW-0548">Nucleotidyltransferase</keyword>
<dbReference type="InterPro" id="IPR027417">
    <property type="entry name" value="P-loop_NTPase"/>
</dbReference>
<dbReference type="FunFam" id="3.40.50.300:FF:000014">
    <property type="entry name" value="DNA polymerase III subunit gamma/tau"/>
    <property type="match status" value="1"/>
</dbReference>
<proteinExistence type="inferred from homology"/>
<dbReference type="GO" id="GO:0005524">
    <property type="term" value="F:ATP binding"/>
    <property type="evidence" value="ECO:0007669"/>
    <property type="project" value="UniProtKB-KW"/>
</dbReference>
<evidence type="ECO:0000256" key="7">
    <source>
        <dbReference type="ARBA" id="ARBA00049244"/>
    </source>
</evidence>
<dbReference type="Gene3D" id="3.40.50.300">
    <property type="entry name" value="P-loop containing nucleotide triphosphate hydrolases"/>
    <property type="match status" value="1"/>
</dbReference>
<comment type="catalytic activity">
    <reaction evidence="7 8">
        <text>DNA(n) + a 2'-deoxyribonucleoside 5'-triphosphate = DNA(n+1) + diphosphate</text>
        <dbReference type="Rhea" id="RHEA:22508"/>
        <dbReference type="Rhea" id="RHEA-COMP:17339"/>
        <dbReference type="Rhea" id="RHEA-COMP:17340"/>
        <dbReference type="ChEBI" id="CHEBI:33019"/>
        <dbReference type="ChEBI" id="CHEBI:61560"/>
        <dbReference type="ChEBI" id="CHEBI:173112"/>
        <dbReference type="EC" id="2.7.7.7"/>
    </reaction>
</comment>
<dbReference type="Gene3D" id="1.10.8.60">
    <property type="match status" value="1"/>
</dbReference>
<dbReference type="PANTHER" id="PTHR11669:SF0">
    <property type="entry name" value="PROTEIN STICHEL-LIKE 2"/>
    <property type="match status" value="1"/>
</dbReference>
<sequence length="673" mass="75422">MTTNNMPPWDINEQHKNPIDIKMPFVMPRGIFDEVNPPTPQTEPAHINITEITTKDTASSATITTTTTHNDTIGNSVTSNDSYSQSCHTKNIALAIKYRPKLFSELIGQESVTRTLSLALATQRISHAYLFSGLRGSGKTSSARIFARCLQCQKGISSKPCGICPSCKSALQGNNLDIVELDGASNRKIDDIREIIEQTKYKPSIGRFKIFIIDEVHMLTKESFNSLLKTLEEPPSYVKFILATTDPLKVPPTILSRTQHFRFRKIPTNTLKNHLIAILKQEQILYDEASIDMIVRNGHGSVRDTLTLLDQAIIFCQNHLNAQKLADMLGALDLQSFNVLFHALLQKNKQECLRFVSSLDDYEVEMVLDSLSVYIKEQLIQDKIMPVMAMRYANIIADSKVLLQLDCDSDFCLLLTILKMLEAQKIHDIESSIAQLESNANFYRELETAKDVATVAQPTNKPSPIMKPLDFTEANAKSHQDAQVGISTNRISNVTAPADLETESPNNTDSTLSIAKQQYAQMLEAISQRDFTTGEIFEKHIVFEKLDSSFLYLTAYTTEKQNLTLRHAYKGIMDITQHIFGPNIKIKVDKKAPHLHPSLAQMQADSAVMPTNTSALDSVSNNITEAIESESKPPKEVNITENTLQDFMKENQKILGTIKNELDINAIKLVDYK</sequence>
<feature type="domain" description="AAA+ ATPase" evidence="9">
    <location>
        <begin position="125"/>
        <end position="267"/>
    </location>
</feature>
<keyword evidence="2" id="KW-0479">Metal-binding</keyword>
<dbReference type="EC" id="2.7.7.7" evidence="8"/>
<dbReference type="InterPro" id="IPR012763">
    <property type="entry name" value="DNA_pol_III_sug/sutau_N"/>
</dbReference>
<dbReference type="EMBL" id="NXLW01000003">
    <property type="protein sequence ID" value="RDU73161.1"/>
    <property type="molecule type" value="Genomic_DNA"/>
</dbReference>
<protein>
    <recommendedName>
        <fullName evidence="8">DNA polymerase III subunit gamma/tau</fullName>
        <ecNumber evidence="8">2.7.7.7</ecNumber>
    </recommendedName>
</protein>
<dbReference type="AlphaFoldDB" id="A0A3D8J8H7"/>
<dbReference type="CDD" id="cd00009">
    <property type="entry name" value="AAA"/>
    <property type="match status" value="1"/>
</dbReference>
<keyword evidence="6 8" id="KW-0239">DNA-directed DNA polymerase</keyword>
<comment type="function">
    <text evidence="8">DNA polymerase III is a complex, multichain enzyme responsible for most of the replicative synthesis in bacteria. This DNA polymerase also exhibits 3' to 5' exonuclease activity.</text>
</comment>
<keyword evidence="8" id="KW-0235">DNA replication</keyword>
<dbReference type="GO" id="GO:0046872">
    <property type="term" value="F:metal ion binding"/>
    <property type="evidence" value="ECO:0007669"/>
    <property type="project" value="UniProtKB-KW"/>
</dbReference>
<gene>
    <name evidence="8" type="primary">dnaX</name>
    <name evidence="10" type="ORF">CQA66_02775</name>
</gene>